<protein>
    <submittedName>
        <fullName evidence="1">Uncharacterized protein</fullName>
    </submittedName>
</protein>
<dbReference type="OrthoDB" id="7057085at2"/>
<sequence>MLNKLKNLPVFLQVLLFAIFATLGAWLLLPEPTQQPDKSALPWNSFRDEQGRVHALGLVIGQSTLRDAMALYGKDVEIKEFTDPDLQPTSVEAYFPAVYIVSIKSPLILRLKVDPQRMQALLKEAPGVRATPSGDKEVLLSEFQARTLLDAPIESITLPASKDLPKEAILKRFGQPTHIRKNPADKTERWIYPQKGLEIIMDPEGKEVFEWANFIRG</sequence>
<dbReference type="RefSeq" id="WP_074200446.1">
    <property type="nucleotide sequence ID" value="NZ_FSRE01000001.1"/>
</dbReference>
<accession>A0A1N6DFC9</accession>
<evidence type="ECO:0000313" key="2">
    <source>
        <dbReference type="Proteomes" id="UP000198461"/>
    </source>
</evidence>
<evidence type="ECO:0000313" key="1">
    <source>
        <dbReference type="EMBL" id="SIN69383.1"/>
    </source>
</evidence>
<keyword evidence="2" id="KW-1185">Reference proteome</keyword>
<dbReference type="AlphaFoldDB" id="A0A1N6DFC9"/>
<name>A0A1N6DFC9_9GAMM</name>
<reference evidence="1 2" key="1">
    <citation type="submission" date="2016-11" db="EMBL/GenBank/DDBJ databases">
        <authorList>
            <person name="Jaros S."/>
            <person name="Januszkiewicz K."/>
            <person name="Wedrychowicz H."/>
        </authorList>
    </citation>
    <scope>NUCLEOTIDE SEQUENCE [LARGE SCALE GENOMIC DNA]</scope>
    <source>
        <strain evidence="1 2">DSM 17737</strain>
    </source>
</reference>
<dbReference type="Proteomes" id="UP000198461">
    <property type="component" value="Unassembled WGS sequence"/>
</dbReference>
<organism evidence="1 2">
    <name type="scientific">Sulfurivirga caldicuralii</name>
    <dbReference type="NCBI Taxonomy" id="364032"/>
    <lineage>
        <taxon>Bacteria</taxon>
        <taxon>Pseudomonadati</taxon>
        <taxon>Pseudomonadota</taxon>
        <taxon>Gammaproteobacteria</taxon>
        <taxon>Thiotrichales</taxon>
        <taxon>Piscirickettsiaceae</taxon>
        <taxon>Sulfurivirga</taxon>
    </lineage>
</organism>
<gene>
    <name evidence="1" type="ORF">SAMN05443662_0095</name>
</gene>
<dbReference type="EMBL" id="FSRE01000001">
    <property type="protein sequence ID" value="SIN69383.1"/>
    <property type="molecule type" value="Genomic_DNA"/>
</dbReference>
<proteinExistence type="predicted"/>
<dbReference type="STRING" id="364032.SAMN05443662_0095"/>